<dbReference type="SUPFAM" id="SSF53474">
    <property type="entry name" value="alpha/beta-Hydrolases"/>
    <property type="match status" value="1"/>
</dbReference>
<evidence type="ECO:0000313" key="5">
    <source>
        <dbReference type="EMBL" id="KAJ3578530.1"/>
    </source>
</evidence>
<dbReference type="InterPro" id="IPR000639">
    <property type="entry name" value="Epox_hydrolase-like"/>
</dbReference>
<reference evidence="5" key="1">
    <citation type="submission" date="2022-07" db="EMBL/GenBank/DDBJ databases">
        <title>Genome Sequence of Xylaria arbuscula.</title>
        <authorList>
            <person name="Buettner E."/>
        </authorList>
    </citation>
    <scope>NUCLEOTIDE SEQUENCE</scope>
    <source>
        <strain evidence="5">VT107</strain>
    </source>
</reference>
<comment type="caution">
    <text evidence="5">The sequence shown here is derived from an EMBL/GenBank/DDBJ whole genome shotgun (WGS) entry which is preliminary data.</text>
</comment>
<accession>A0A9W8TQS5</accession>
<comment type="similarity">
    <text evidence="2">Belongs to the AB hydrolase superfamily. Epoxide hydrolase family.</text>
</comment>
<keyword evidence="6" id="KW-1185">Reference proteome</keyword>
<keyword evidence="1" id="KW-0378">Hydrolase</keyword>
<dbReference type="InterPro" id="IPR029058">
    <property type="entry name" value="AB_hydrolase_fold"/>
</dbReference>
<evidence type="ECO:0000259" key="4">
    <source>
        <dbReference type="Pfam" id="PF00561"/>
    </source>
</evidence>
<evidence type="ECO:0000313" key="6">
    <source>
        <dbReference type="Proteomes" id="UP001148614"/>
    </source>
</evidence>
<proteinExistence type="inferred from homology"/>
<dbReference type="InterPro" id="IPR000073">
    <property type="entry name" value="AB_hydrolase_1"/>
</dbReference>
<dbReference type="PRINTS" id="PR00111">
    <property type="entry name" value="ABHYDROLASE"/>
</dbReference>
<name>A0A9W8TQS5_9PEZI</name>
<evidence type="ECO:0000256" key="3">
    <source>
        <dbReference type="SAM" id="MobiDB-lite"/>
    </source>
</evidence>
<evidence type="ECO:0000256" key="1">
    <source>
        <dbReference type="ARBA" id="ARBA00022801"/>
    </source>
</evidence>
<organism evidence="5 6">
    <name type="scientific">Xylaria arbuscula</name>
    <dbReference type="NCBI Taxonomy" id="114810"/>
    <lineage>
        <taxon>Eukaryota</taxon>
        <taxon>Fungi</taxon>
        <taxon>Dikarya</taxon>
        <taxon>Ascomycota</taxon>
        <taxon>Pezizomycotina</taxon>
        <taxon>Sordariomycetes</taxon>
        <taxon>Xylariomycetidae</taxon>
        <taxon>Xylariales</taxon>
        <taxon>Xylariaceae</taxon>
        <taxon>Xylaria</taxon>
    </lineage>
</organism>
<dbReference type="VEuPathDB" id="FungiDB:F4678DRAFT_452477"/>
<dbReference type="Gene3D" id="3.40.50.1820">
    <property type="entry name" value="alpha/beta hydrolase"/>
    <property type="match status" value="1"/>
</dbReference>
<evidence type="ECO:0000256" key="2">
    <source>
        <dbReference type="ARBA" id="ARBA00038334"/>
    </source>
</evidence>
<feature type="domain" description="AB hydrolase-1" evidence="4">
    <location>
        <begin position="32"/>
        <end position="144"/>
    </location>
</feature>
<dbReference type="GO" id="GO:0016787">
    <property type="term" value="F:hydrolase activity"/>
    <property type="evidence" value="ECO:0007669"/>
    <property type="project" value="UniProtKB-KW"/>
</dbReference>
<dbReference type="Proteomes" id="UP001148614">
    <property type="component" value="Unassembled WGS sequence"/>
</dbReference>
<dbReference type="PANTHER" id="PTHR43329">
    <property type="entry name" value="EPOXIDE HYDROLASE"/>
    <property type="match status" value="1"/>
</dbReference>
<dbReference type="AlphaFoldDB" id="A0A9W8TQS5"/>
<dbReference type="EMBL" id="JANPWZ010000203">
    <property type="protein sequence ID" value="KAJ3578530.1"/>
    <property type="molecule type" value="Genomic_DNA"/>
</dbReference>
<sequence>MADTVNITSHDVVYAGGDKKIHYLAAGPTNGPLILFIHGWPGTAITWKRQLEAFAGVGFRAIAPDMPGYGKSTARHVVDDYCQEALVEGMVALLGDTGRDAAVWVGHDWGAGVTSSVATQHPEIVKALINFCVPFHSIELGWKEFFPLINREIYPADQYEYGQWDYMRHYEENFEKAVAWFEQDIAGFCKAGLQKSSEPKSRFSGATATTRKDGGWLGLPKPPPVEATGPPTLPPDVYDSFIADMQKTGLWAGSAYYLHHKRNGEYNGNAPSRSKLSQPVLFVHATRDLVCDTKTSRLAEPMRQSCSSLTEVTIESGHFPHYEQPGEVNAAIFRFIVEEVPNEWPGYWDAGYTKRKARI</sequence>
<feature type="region of interest" description="Disordered" evidence="3">
    <location>
        <begin position="198"/>
        <end position="231"/>
    </location>
</feature>
<gene>
    <name evidence="5" type="ORF">NPX13_g2038</name>
</gene>
<dbReference type="Pfam" id="PF00561">
    <property type="entry name" value="Abhydrolase_1"/>
    <property type="match status" value="1"/>
</dbReference>
<dbReference type="PRINTS" id="PR00412">
    <property type="entry name" value="EPOXHYDRLASE"/>
</dbReference>
<protein>
    <recommendedName>
        <fullName evidence="4">AB hydrolase-1 domain-containing protein</fullName>
    </recommendedName>
</protein>